<protein>
    <submittedName>
        <fullName evidence="1">Uncharacterized protein</fullName>
    </submittedName>
</protein>
<feature type="non-terminal residue" evidence="1">
    <location>
        <position position="1"/>
    </location>
</feature>
<keyword evidence="2" id="KW-1185">Reference proteome</keyword>
<evidence type="ECO:0000313" key="1">
    <source>
        <dbReference type="EMBL" id="KAG5614957.1"/>
    </source>
</evidence>
<reference evidence="1 2" key="1">
    <citation type="submission" date="2020-09" db="EMBL/GenBank/DDBJ databases">
        <title>De no assembly of potato wild relative species, Solanum commersonii.</title>
        <authorList>
            <person name="Cho K."/>
        </authorList>
    </citation>
    <scope>NUCLEOTIDE SEQUENCE [LARGE SCALE GENOMIC DNA]</scope>
    <source>
        <strain evidence="1">LZ3.2</strain>
        <tissue evidence="1">Leaf</tissue>
    </source>
</reference>
<organism evidence="1 2">
    <name type="scientific">Solanum commersonii</name>
    <name type="common">Commerson's wild potato</name>
    <name type="synonym">Commerson's nightshade</name>
    <dbReference type="NCBI Taxonomy" id="4109"/>
    <lineage>
        <taxon>Eukaryota</taxon>
        <taxon>Viridiplantae</taxon>
        <taxon>Streptophyta</taxon>
        <taxon>Embryophyta</taxon>
        <taxon>Tracheophyta</taxon>
        <taxon>Spermatophyta</taxon>
        <taxon>Magnoliopsida</taxon>
        <taxon>eudicotyledons</taxon>
        <taxon>Gunneridae</taxon>
        <taxon>Pentapetalae</taxon>
        <taxon>asterids</taxon>
        <taxon>lamiids</taxon>
        <taxon>Solanales</taxon>
        <taxon>Solanaceae</taxon>
        <taxon>Solanoideae</taxon>
        <taxon>Solaneae</taxon>
        <taxon>Solanum</taxon>
    </lineage>
</organism>
<dbReference type="AlphaFoldDB" id="A0A9J5ZRU2"/>
<feature type="non-terminal residue" evidence="1">
    <location>
        <position position="269"/>
    </location>
</feature>
<gene>
    <name evidence="1" type="ORF">H5410_014781</name>
</gene>
<dbReference type="Proteomes" id="UP000824120">
    <property type="component" value="Chromosome 3"/>
</dbReference>
<evidence type="ECO:0000313" key="2">
    <source>
        <dbReference type="Proteomes" id="UP000824120"/>
    </source>
</evidence>
<name>A0A9J5ZRU2_SOLCO</name>
<sequence length="269" mass="30509">SKQAESEKSTRPKSKLLELKPFEFSTTTLNEYLYFSKICAATDHSMSLVEIVELLGVLPLIIGQHSTASRNYSVTRQRLLFSADLICSFRAQYTGTKGEDKTLCVHVPSNSKYLNLRDSSTPQLKLLLVLKKTQVQPFKKGISNSARQDSIMNAHNKTQLLMQRSNVPSKIQVVTHQYQINSCSQYLLQMQVQAQPKCSNAPSQGMIPYSHTMVYNLKFRNQMQHSHSQRRTQCIISPISLPVFSNQYLLQLTQDQKGLFKACNGVECK</sequence>
<dbReference type="EMBL" id="JACXVP010000003">
    <property type="protein sequence ID" value="KAG5614957.1"/>
    <property type="molecule type" value="Genomic_DNA"/>
</dbReference>
<proteinExistence type="predicted"/>
<comment type="caution">
    <text evidence="1">The sequence shown here is derived from an EMBL/GenBank/DDBJ whole genome shotgun (WGS) entry which is preliminary data.</text>
</comment>
<accession>A0A9J5ZRU2</accession>